<name>A0A7Z0CNL8_9ACTN</name>
<feature type="transmembrane region" description="Helical" evidence="1">
    <location>
        <begin position="27"/>
        <end position="47"/>
    </location>
</feature>
<gene>
    <name evidence="2" type="ORF">BJ993_004614</name>
</gene>
<evidence type="ECO:0000313" key="2">
    <source>
        <dbReference type="EMBL" id="NYI47534.1"/>
    </source>
</evidence>
<dbReference type="RefSeq" id="WP_179651532.1">
    <property type="nucleotide sequence ID" value="NZ_JACBZM010000001.1"/>
</dbReference>
<reference evidence="2 3" key="1">
    <citation type="submission" date="2020-07" db="EMBL/GenBank/DDBJ databases">
        <title>Sequencing the genomes of 1000 actinobacteria strains.</title>
        <authorList>
            <person name="Klenk H.-P."/>
        </authorList>
    </citation>
    <scope>NUCLEOTIDE SEQUENCE [LARGE SCALE GENOMIC DNA]</scope>
    <source>
        <strain evidence="2 3">DSM 15131</strain>
    </source>
</reference>
<keyword evidence="1" id="KW-1133">Transmembrane helix</keyword>
<comment type="caution">
    <text evidence="2">The sequence shown here is derived from an EMBL/GenBank/DDBJ whole genome shotgun (WGS) entry which is preliminary data.</text>
</comment>
<accession>A0A7Z0CNL8</accession>
<evidence type="ECO:0000313" key="3">
    <source>
        <dbReference type="Proteomes" id="UP000562045"/>
    </source>
</evidence>
<keyword evidence="1" id="KW-0472">Membrane</keyword>
<organism evidence="2 3">
    <name type="scientific">Nocardioides aromaticivorans</name>
    <dbReference type="NCBI Taxonomy" id="200618"/>
    <lineage>
        <taxon>Bacteria</taxon>
        <taxon>Bacillati</taxon>
        <taxon>Actinomycetota</taxon>
        <taxon>Actinomycetes</taxon>
        <taxon>Propionibacteriales</taxon>
        <taxon>Nocardioidaceae</taxon>
        <taxon>Nocardioides</taxon>
    </lineage>
</organism>
<dbReference type="Proteomes" id="UP000562045">
    <property type="component" value="Unassembled WGS sequence"/>
</dbReference>
<dbReference type="EMBL" id="JACBZM010000001">
    <property type="protein sequence ID" value="NYI47534.1"/>
    <property type="molecule type" value="Genomic_DNA"/>
</dbReference>
<keyword evidence="1" id="KW-0812">Transmembrane</keyword>
<dbReference type="AlphaFoldDB" id="A0A7Z0CNL8"/>
<proteinExistence type="predicted"/>
<sequence>MSSDDMHGAASAPEAGRGLAAADRVPLYLFGLTLLVIVAFVAGVAQFEATECSGPEDGECDMAAFGGIFWALCAFTAGVVAIVVAEVVRAVRRRTGRAPAGVR</sequence>
<protein>
    <submittedName>
        <fullName evidence="2">Uncharacterized protein</fullName>
    </submittedName>
</protein>
<evidence type="ECO:0000256" key="1">
    <source>
        <dbReference type="SAM" id="Phobius"/>
    </source>
</evidence>
<feature type="transmembrane region" description="Helical" evidence="1">
    <location>
        <begin position="67"/>
        <end position="88"/>
    </location>
</feature>